<reference evidence="3" key="1">
    <citation type="journal article" date="2010" name="Nature">
        <title>The Amphimedon queenslandica genome and the evolution of animal complexity.</title>
        <authorList>
            <person name="Srivastava M."/>
            <person name="Simakov O."/>
            <person name="Chapman J."/>
            <person name="Fahey B."/>
            <person name="Gauthier M.E."/>
            <person name="Mitros T."/>
            <person name="Richards G.S."/>
            <person name="Conaco C."/>
            <person name="Dacre M."/>
            <person name="Hellsten U."/>
            <person name="Larroux C."/>
            <person name="Putnam N.H."/>
            <person name="Stanke M."/>
            <person name="Adamska M."/>
            <person name="Darling A."/>
            <person name="Degnan S.M."/>
            <person name="Oakley T.H."/>
            <person name="Plachetzki D.C."/>
            <person name="Zhai Y."/>
            <person name="Adamski M."/>
            <person name="Calcino A."/>
            <person name="Cummins S.F."/>
            <person name="Goodstein D.M."/>
            <person name="Harris C."/>
            <person name="Jackson D.J."/>
            <person name="Leys S.P."/>
            <person name="Shu S."/>
            <person name="Woodcroft B.J."/>
            <person name="Vervoort M."/>
            <person name="Kosik K.S."/>
            <person name="Manning G."/>
            <person name="Degnan B.M."/>
            <person name="Rokhsar D.S."/>
        </authorList>
    </citation>
    <scope>NUCLEOTIDE SEQUENCE [LARGE SCALE GENOMIC DNA]</scope>
</reference>
<evidence type="ECO:0000313" key="3">
    <source>
        <dbReference type="Proteomes" id="UP000007879"/>
    </source>
</evidence>
<sequence length="406" mass="44584">MSSCDYNVELRRFNSNQTSMSDQQQHGADIHSLVDTPVYDSIPREKQCPPPLPEARRTTFNAMYATRGDTLHPTSTQINSRDRLGAKIDYMSIKCLRVTYLSIFVAISLFLAIVAVVLVLLLLFGVYGPTAETCSSSKLDASKSNEAVTGAYMSIVPSPSLSQCLCPMVFPCFLPPFFLFSPPLFLFLFLFPAPDVSPIKAQIEQDAANLTELLKDITSVITVIEKNNNNTDQSLASQSSFINSTVSDVNSTCYEALANLTAQNVSIAGLMFDAEMRNVGVYSSCVYEYLSNCSMPTNVFYCTTDYHDVIVDGYYNLDLACHIEVSGSNASLFAPLTNLRMTARSGETIESGDSASVRLTKSKVRCDCALVPLYNGAARVTDVYCSVFRSRCPVSSNFENVMIIIP</sequence>
<evidence type="ECO:0000313" key="2">
    <source>
        <dbReference type="EnsemblMetazoa" id="XP_019850675.1"/>
    </source>
</evidence>
<keyword evidence="3" id="KW-1185">Reference proteome</keyword>
<dbReference type="KEGG" id="aqu:109581214"/>
<dbReference type="EnsemblMetazoa" id="XM_019995116.1">
    <property type="protein sequence ID" value="XP_019850675.1"/>
    <property type="gene ID" value="LOC109581214"/>
</dbReference>
<evidence type="ECO:0000256" key="1">
    <source>
        <dbReference type="SAM" id="Phobius"/>
    </source>
</evidence>
<dbReference type="Proteomes" id="UP000007879">
    <property type="component" value="Unassembled WGS sequence"/>
</dbReference>
<feature type="transmembrane region" description="Helical" evidence="1">
    <location>
        <begin position="100"/>
        <end position="127"/>
    </location>
</feature>
<dbReference type="GeneID" id="109581214"/>
<name>A0AAN0J104_AMPQE</name>
<dbReference type="RefSeq" id="XP_019850675.1">
    <property type="nucleotide sequence ID" value="XM_019995116.1"/>
</dbReference>
<protein>
    <submittedName>
        <fullName evidence="2">Uncharacterized protein</fullName>
    </submittedName>
</protein>
<keyword evidence="1" id="KW-0812">Transmembrane</keyword>
<accession>A0AAN0J104</accession>
<reference evidence="2" key="2">
    <citation type="submission" date="2024-06" db="UniProtKB">
        <authorList>
            <consortium name="EnsemblMetazoa"/>
        </authorList>
    </citation>
    <scope>IDENTIFICATION</scope>
</reference>
<dbReference type="AlphaFoldDB" id="A0AAN0J104"/>
<keyword evidence="1" id="KW-0472">Membrane</keyword>
<organism evidence="2 3">
    <name type="scientific">Amphimedon queenslandica</name>
    <name type="common">Sponge</name>
    <dbReference type="NCBI Taxonomy" id="400682"/>
    <lineage>
        <taxon>Eukaryota</taxon>
        <taxon>Metazoa</taxon>
        <taxon>Porifera</taxon>
        <taxon>Demospongiae</taxon>
        <taxon>Heteroscleromorpha</taxon>
        <taxon>Haplosclerida</taxon>
        <taxon>Niphatidae</taxon>
        <taxon>Amphimedon</taxon>
    </lineage>
</organism>
<keyword evidence="1" id="KW-1133">Transmembrane helix</keyword>
<proteinExistence type="predicted"/>
<feature type="transmembrane region" description="Helical" evidence="1">
    <location>
        <begin position="168"/>
        <end position="191"/>
    </location>
</feature>